<dbReference type="SUPFAM" id="SSF55469">
    <property type="entry name" value="FMN-dependent nitroreductase-like"/>
    <property type="match status" value="1"/>
</dbReference>
<feature type="domain" description="Nitroreductase" evidence="3">
    <location>
        <begin position="30"/>
        <end position="231"/>
    </location>
</feature>
<dbReference type="InterPro" id="IPR029479">
    <property type="entry name" value="Nitroreductase"/>
</dbReference>
<keyword evidence="5" id="KW-1185">Reference proteome</keyword>
<organism evidence="4 5">
    <name type="scientific">Enhydrobacter aerosaccus</name>
    <dbReference type="NCBI Taxonomy" id="225324"/>
    <lineage>
        <taxon>Bacteria</taxon>
        <taxon>Pseudomonadati</taxon>
        <taxon>Pseudomonadota</taxon>
        <taxon>Alphaproteobacteria</taxon>
        <taxon>Hyphomicrobiales</taxon>
        <taxon>Enhydrobacter</taxon>
    </lineage>
</organism>
<sequence length="254" mass="28925">MLYFVNLRAAMSTLTPLADPKQASFYDVVSTRRSVRRFTKTPISDEVLNACLDMAMLAPSSSNLQPWQFFVIESEEKRQKTVTYCMSQNAAKTANKLIVVVARTDTWRQHAKDNIKYFPVKPVPKPVQDYYGKLIPLTMTRGVMNVFTPAKWALTQATRKVRGAMVDPIYDAGDLKNWALISTSLAAENLMLALRAHGFDSCPMGGFDEPQLKKLLDLNEEQHICMVIAAGERDERGIYSEQYRFERERFIVKV</sequence>
<name>A0ABR5IMB0_9HYPH</name>
<dbReference type="Proteomes" id="UP000053900">
    <property type="component" value="Unassembled WGS sequence"/>
</dbReference>
<evidence type="ECO:0000256" key="2">
    <source>
        <dbReference type="ARBA" id="ARBA00023002"/>
    </source>
</evidence>
<dbReference type="PANTHER" id="PTHR43673:SF10">
    <property type="entry name" value="NADH DEHYDROGENASE_NAD(P)H NITROREDUCTASE XCC3605-RELATED"/>
    <property type="match status" value="1"/>
</dbReference>
<dbReference type="Gene3D" id="3.40.109.10">
    <property type="entry name" value="NADH Oxidase"/>
    <property type="match status" value="1"/>
</dbReference>
<keyword evidence="2" id="KW-0560">Oxidoreductase</keyword>
<evidence type="ECO:0000313" key="5">
    <source>
        <dbReference type="Proteomes" id="UP000053900"/>
    </source>
</evidence>
<reference evidence="4 5" key="1">
    <citation type="submission" date="2015-07" db="EMBL/GenBank/DDBJ databases">
        <title>Draft genome of Enhydrobacter aerosaccus.</title>
        <authorList>
            <person name="Wang X."/>
        </authorList>
    </citation>
    <scope>NUCLEOTIDE SEQUENCE [LARGE SCALE GENOMIC DNA]</scope>
    <source>
        <strain evidence="4 5">CGMCC9176</strain>
    </source>
</reference>
<proteinExistence type="inferred from homology"/>
<evidence type="ECO:0000256" key="1">
    <source>
        <dbReference type="ARBA" id="ARBA00007118"/>
    </source>
</evidence>
<evidence type="ECO:0000313" key="4">
    <source>
        <dbReference type="EMBL" id="KND21899.1"/>
    </source>
</evidence>
<dbReference type="InterPro" id="IPR000415">
    <property type="entry name" value="Nitroreductase-like"/>
</dbReference>
<dbReference type="EMBL" id="LGSW01000004">
    <property type="protein sequence ID" value="KND21899.1"/>
    <property type="molecule type" value="Genomic_DNA"/>
</dbReference>
<dbReference type="Pfam" id="PF00881">
    <property type="entry name" value="Nitroreductase"/>
    <property type="match status" value="1"/>
</dbReference>
<comment type="caution">
    <text evidence="4">The sequence shown here is derived from an EMBL/GenBank/DDBJ whole genome shotgun (WGS) entry which is preliminary data.</text>
</comment>
<gene>
    <name evidence="4" type="ORF">AFK20_06725</name>
</gene>
<dbReference type="PANTHER" id="PTHR43673">
    <property type="entry name" value="NAD(P)H NITROREDUCTASE YDGI-RELATED"/>
    <property type="match status" value="1"/>
</dbReference>
<comment type="similarity">
    <text evidence="1">Belongs to the nitroreductase family.</text>
</comment>
<evidence type="ECO:0000259" key="3">
    <source>
        <dbReference type="Pfam" id="PF00881"/>
    </source>
</evidence>
<protein>
    <submittedName>
        <fullName evidence="4">Nitroreductase</fullName>
    </submittedName>
</protein>
<accession>A0ABR5IMB0</accession>